<feature type="region of interest" description="Disordered" evidence="1">
    <location>
        <begin position="1"/>
        <end position="486"/>
    </location>
</feature>
<feature type="compositionally biased region" description="Polar residues" evidence="1">
    <location>
        <begin position="518"/>
        <end position="539"/>
    </location>
</feature>
<feature type="compositionally biased region" description="Basic and acidic residues" evidence="1">
    <location>
        <begin position="65"/>
        <end position="76"/>
    </location>
</feature>
<dbReference type="InterPro" id="IPR036779">
    <property type="entry name" value="LysM_dom_sf"/>
</dbReference>
<feature type="region of interest" description="Disordered" evidence="1">
    <location>
        <begin position="516"/>
        <end position="642"/>
    </location>
</feature>
<feature type="compositionally biased region" description="Acidic residues" evidence="1">
    <location>
        <begin position="206"/>
        <end position="225"/>
    </location>
</feature>
<reference evidence="2 3" key="1">
    <citation type="journal article" date="2014" name="PLoS ONE">
        <title>De novo Genome Assembly of the Fungal Plant Pathogen Pyrenophora semeniperda.</title>
        <authorList>
            <person name="Soliai M.M."/>
            <person name="Meyer S.E."/>
            <person name="Udall J.A."/>
            <person name="Elzinga D.E."/>
            <person name="Hermansen R.A."/>
            <person name="Bodily P.M."/>
            <person name="Hart A.A."/>
            <person name="Coleman C.E."/>
        </authorList>
    </citation>
    <scope>NUCLEOTIDE SEQUENCE [LARGE SCALE GENOMIC DNA]</scope>
    <source>
        <strain evidence="2 3">CCB06</strain>
        <tissue evidence="2">Mycelium</tissue>
    </source>
</reference>
<feature type="region of interest" description="Disordered" evidence="1">
    <location>
        <begin position="665"/>
        <end position="704"/>
    </location>
</feature>
<feature type="compositionally biased region" description="Low complexity" evidence="1">
    <location>
        <begin position="19"/>
        <end position="40"/>
    </location>
</feature>
<feature type="compositionally biased region" description="Basic and acidic residues" evidence="1">
    <location>
        <begin position="1151"/>
        <end position="1164"/>
    </location>
</feature>
<feature type="region of interest" description="Disordered" evidence="1">
    <location>
        <begin position="734"/>
        <end position="758"/>
    </location>
</feature>
<feature type="compositionally biased region" description="Low complexity" evidence="1">
    <location>
        <begin position="551"/>
        <end position="565"/>
    </location>
</feature>
<dbReference type="AlphaFoldDB" id="A0A3M7MGA3"/>
<feature type="compositionally biased region" description="Low complexity" evidence="1">
    <location>
        <begin position="929"/>
        <end position="960"/>
    </location>
</feature>
<gene>
    <name evidence="2" type="ORF">GMOD_00008083</name>
</gene>
<feature type="compositionally biased region" description="Polar residues" evidence="1">
    <location>
        <begin position="151"/>
        <end position="161"/>
    </location>
</feature>
<evidence type="ECO:0000313" key="2">
    <source>
        <dbReference type="EMBL" id="RMZ73556.1"/>
    </source>
</evidence>
<feature type="compositionally biased region" description="Polar residues" evidence="1">
    <location>
        <begin position="105"/>
        <end position="133"/>
    </location>
</feature>
<feature type="compositionally biased region" description="Basic residues" evidence="1">
    <location>
        <begin position="673"/>
        <end position="683"/>
    </location>
</feature>
<feature type="region of interest" description="Disordered" evidence="1">
    <location>
        <begin position="916"/>
        <end position="993"/>
    </location>
</feature>
<feature type="compositionally biased region" description="Basic and acidic residues" evidence="1">
    <location>
        <begin position="734"/>
        <end position="747"/>
    </location>
</feature>
<accession>A0A3M7MGA3</accession>
<organism evidence="2 3">
    <name type="scientific">Pyrenophora seminiperda CCB06</name>
    <dbReference type="NCBI Taxonomy" id="1302712"/>
    <lineage>
        <taxon>Eukaryota</taxon>
        <taxon>Fungi</taxon>
        <taxon>Dikarya</taxon>
        <taxon>Ascomycota</taxon>
        <taxon>Pezizomycotina</taxon>
        <taxon>Dothideomycetes</taxon>
        <taxon>Pleosporomycetidae</taxon>
        <taxon>Pleosporales</taxon>
        <taxon>Pleosporineae</taxon>
        <taxon>Pleosporaceae</taxon>
        <taxon>Pyrenophora</taxon>
    </lineage>
</organism>
<feature type="compositionally biased region" description="Basic and acidic residues" evidence="1">
    <location>
        <begin position="240"/>
        <end position="250"/>
    </location>
</feature>
<dbReference type="Proteomes" id="UP000265663">
    <property type="component" value="Unassembled WGS sequence"/>
</dbReference>
<keyword evidence="3" id="KW-1185">Reference proteome</keyword>
<feature type="compositionally biased region" description="Gly residues" evidence="1">
    <location>
        <begin position="1029"/>
        <end position="1038"/>
    </location>
</feature>
<feature type="compositionally biased region" description="Basic residues" evidence="1">
    <location>
        <begin position="372"/>
        <end position="382"/>
    </location>
</feature>
<dbReference type="EMBL" id="KE747840">
    <property type="protein sequence ID" value="RMZ73556.1"/>
    <property type="molecule type" value="Genomic_DNA"/>
</dbReference>
<evidence type="ECO:0000313" key="3">
    <source>
        <dbReference type="Proteomes" id="UP000265663"/>
    </source>
</evidence>
<feature type="compositionally biased region" description="Polar residues" evidence="1">
    <location>
        <begin position="319"/>
        <end position="333"/>
    </location>
</feature>
<feature type="compositionally biased region" description="Low complexity" evidence="1">
    <location>
        <begin position="583"/>
        <end position="592"/>
    </location>
</feature>
<feature type="compositionally biased region" description="Polar residues" evidence="1">
    <location>
        <begin position="251"/>
        <end position="260"/>
    </location>
</feature>
<proteinExistence type="predicted"/>
<sequence>MPRPPRTKVASRVAKPSKPEAAPARKQQAKPAKPTPAQTRKASETANSFSEDNIGLVQRSRPTRSRREIPGKRTSELDDEAEHTMTGALPVEEEVATPLTKVHTPASSASKRARTTRGSAPSSAQKTSPTVTAPAQEDGEAEEDSGFGDLTFSSLGSNSPAHGTRPPSAIKVGATPAHERSILALTNFKRRARQPSLLRMVQQTTDVEDNEEDSLDNTDNFDFDDFLPHAESTPLNVRKTRTEEETRNDSGTHVSSSVSRGTKRKLSPVVIQVPRSSPPGSPQSERDPETERSPSPSLPEVLTSHEEVIEQTQEDEECMSQTLAPPMSSSSVRAESEPPSPAQTRPRRRGRQVKTPVRDEDSDGEETETPAKAKRGAKKKAQPKIFTAQLKELLPRRRNRFRDRDEFDVESSDDIEPAGSDEDELQMPERRVRQRQAAGKLTSPKKTTRGKKIASKAAQKASKTYSRRISSDKENDKAVQADADGTEVSAIEHSEKLEAIRKKFAEVDAFELEFEDVTATTNSTSRPRQSLGPCSTTFAYSARRPHAMNPSNGSSLSTSKSNSTLRPRTKRLISVEDDIYATDGSDSGASRGASRRGSRNPSPTPNARIGGGSSSRLNITSAPFSSFQRPSGTWTPKSPSQTLSGLWGNSWSAIQGIAATVLANDDTADSGTTRRRKPGHGRRTSTSAPPPKNWGPAGADSHVGAGTHEEREALVRAMKRKDLLTANEHLVHDSVGRIKRRNSDDRTSVSAPPGENDDRDALVYIHHVRPQDTLAGLSIKYNCEQAVLRKANRMWPNDSIQTKKEFVLPVDACGVKGRRVQGPDALPAEDLILGEFGDSSSSKGPTSDTQGLPNGWATPKKKDQDATSNLSSDAEAPWKHDSWVLLPNDKQPTQIARLPRRALGFFPPARRKSLVYSDASTPRASVDLPRSSTSTNPLTSSPSQSARPRASSNLSSASFHSRQRSTSGQAWGLHGPGGVGTMGKNVRCPGPAQDSLNKKFAQYLPNMAPPPGQEYFTPWAPSLLDAGAGTSGQHGGSGAVTPLSGPGLDLQELGGAIEGWVRKVSTQAQKLLNEPGTPGQGKRSAVPVIGTVGGDLSDLIELRDDAFEIGDDERDRGRSRAEETMASTERSVSRSAQQQYQSARPDFNLVLRDRTRKGDGSKKD</sequence>
<feature type="region of interest" description="Disordered" evidence="1">
    <location>
        <begin position="835"/>
        <end position="874"/>
    </location>
</feature>
<feature type="compositionally biased region" description="Acidic residues" evidence="1">
    <location>
        <begin position="137"/>
        <end position="146"/>
    </location>
</feature>
<feature type="compositionally biased region" description="Acidic residues" evidence="1">
    <location>
        <begin position="406"/>
        <end position="426"/>
    </location>
</feature>
<feature type="compositionally biased region" description="Basic and acidic residues" evidence="1">
    <location>
        <begin position="469"/>
        <end position="479"/>
    </location>
</feature>
<feature type="region of interest" description="Disordered" evidence="1">
    <location>
        <begin position="1110"/>
        <end position="1164"/>
    </location>
</feature>
<evidence type="ECO:0000256" key="1">
    <source>
        <dbReference type="SAM" id="MobiDB-lite"/>
    </source>
</evidence>
<feature type="region of interest" description="Disordered" evidence="1">
    <location>
        <begin position="1026"/>
        <end position="1046"/>
    </location>
</feature>
<feature type="compositionally biased region" description="Basic and acidic residues" evidence="1">
    <location>
        <begin position="1113"/>
        <end position="1123"/>
    </location>
</feature>
<dbReference type="CDD" id="cd00118">
    <property type="entry name" value="LysM"/>
    <property type="match status" value="1"/>
</dbReference>
<dbReference type="OrthoDB" id="2192830at2759"/>
<feature type="compositionally biased region" description="Low complexity" evidence="1">
    <location>
        <begin position="1133"/>
        <end position="1144"/>
    </location>
</feature>
<name>A0A3M7MGA3_9PLEO</name>
<feature type="compositionally biased region" description="Polar residues" evidence="1">
    <location>
        <begin position="614"/>
        <end position="642"/>
    </location>
</feature>
<dbReference type="InterPro" id="IPR018392">
    <property type="entry name" value="LysM"/>
</dbReference>
<dbReference type="Gene3D" id="3.10.350.10">
    <property type="entry name" value="LysM domain"/>
    <property type="match status" value="1"/>
</dbReference>
<feature type="compositionally biased region" description="Polar residues" evidence="1">
    <location>
        <begin position="838"/>
        <end position="852"/>
    </location>
</feature>
<protein>
    <submittedName>
        <fullName evidence="2">Carbohydrate-binding module family 50</fullName>
    </submittedName>
</protein>